<dbReference type="Gene3D" id="3.40.50.10420">
    <property type="entry name" value="NagB/RpiA/CoA transferase-like"/>
    <property type="match status" value="1"/>
</dbReference>
<keyword evidence="4" id="KW-1185">Reference proteome</keyword>
<feature type="compositionally biased region" description="Basic and acidic residues" evidence="1">
    <location>
        <begin position="33"/>
        <end position="46"/>
    </location>
</feature>
<protein>
    <submittedName>
        <fullName evidence="3">Lactate utilization protein C</fullName>
    </submittedName>
</protein>
<comment type="caution">
    <text evidence="3">The sequence shown here is derived from an EMBL/GenBank/DDBJ whole genome shotgun (WGS) entry which is preliminary data.</text>
</comment>
<dbReference type="InterPro" id="IPR003741">
    <property type="entry name" value="LUD_dom"/>
</dbReference>
<dbReference type="InterPro" id="IPR037171">
    <property type="entry name" value="NagB/RpiA_transferase-like"/>
</dbReference>
<feature type="region of interest" description="Disordered" evidence="1">
    <location>
        <begin position="1"/>
        <end position="46"/>
    </location>
</feature>
<dbReference type="PANTHER" id="PTHR43682:SF1">
    <property type="entry name" value="LACTATE UTILIZATION PROTEIN C"/>
    <property type="match status" value="1"/>
</dbReference>
<gene>
    <name evidence="3" type="ORF">BK138_08800</name>
</gene>
<dbReference type="PANTHER" id="PTHR43682">
    <property type="entry name" value="LACTATE UTILIZATION PROTEIN C"/>
    <property type="match status" value="1"/>
</dbReference>
<dbReference type="STRING" id="297318.BK138_08800"/>
<dbReference type="Pfam" id="PF02589">
    <property type="entry name" value="LUD_dom"/>
    <property type="match status" value="1"/>
</dbReference>
<feature type="compositionally biased region" description="Basic and acidic residues" evidence="1">
    <location>
        <begin position="8"/>
        <end position="21"/>
    </location>
</feature>
<dbReference type="AlphaFoldDB" id="A0A1R1F3B4"/>
<dbReference type="Proteomes" id="UP000187172">
    <property type="component" value="Unassembled WGS sequence"/>
</dbReference>
<evidence type="ECO:0000259" key="2">
    <source>
        <dbReference type="Pfam" id="PF02589"/>
    </source>
</evidence>
<dbReference type="InterPro" id="IPR024185">
    <property type="entry name" value="FTHF_cligase-like_sf"/>
</dbReference>
<sequence length="243" mass="26477">MSTPDPAFLEKMEQQSREQQKRFIGHIASRLGRGGDSESRKPEHPYRGAPDFWNRYELTHEERIERFMGNWRAAGGHTERVAGWEELSGVVTRILQEHGAQSTIRQDLPELAGLRLEQHLPELAHRVWNGQDPDASLAAAAYTDAGIALVDDAVAYTGSLVVTSSAEKGRSVSLLPNLLIAIVPAERMKTRLGEVMGRLSRSAGEGLPAGVHFISGPSRSSDIENDLTIGVHGPGIAYALIVG</sequence>
<accession>A0A1R1F3B4</accession>
<feature type="domain" description="LUD" evidence="2">
    <location>
        <begin position="64"/>
        <end position="242"/>
    </location>
</feature>
<evidence type="ECO:0000256" key="1">
    <source>
        <dbReference type="SAM" id="MobiDB-lite"/>
    </source>
</evidence>
<reference evidence="3 4" key="1">
    <citation type="submission" date="2016-11" db="EMBL/GenBank/DDBJ databases">
        <title>Paenibacillus species isolates.</title>
        <authorList>
            <person name="Beno S.M."/>
        </authorList>
    </citation>
    <scope>NUCLEOTIDE SEQUENCE [LARGE SCALE GENOMIC DNA]</scope>
    <source>
        <strain evidence="3 4">FSL R5-0378</strain>
    </source>
</reference>
<proteinExistence type="predicted"/>
<name>A0A1R1F3B4_9BACL</name>
<evidence type="ECO:0000313" key="4">
    <source>
        <dbReference type="Proteomes" id="UP000187172"/>
    </source>
</evidence>
<organism evidence="3 4">
    <name type="scientific">Paenibacillus rhizosphaerae</name>
    <dbReference type="NCBI Taxonomy" id="297318"/>
    <lineage>
        <taxon>Bacteria</taxon>
        <taxon>Bacillati</taxon>
        <taxon>Bacillota</taxon>
        <taxon>Bacilli</taxon>
        <taxon>Bacillales</taxon>
        <taxon>Paenibacillaceae</taxon>
        <taxon>Paenibacillus</taxon>
    </lineage>
</organism>
<dbReference type="RefSeq" id="WP_076168426.1">
    <property type="nucleotide sequence ID" value="NZ_MRTP01000001.1"/>
</dbReference>
<dbReference type="EMBL" id="MRTP01000001">
    <property type="protein sequence ID" value="OMF58594.1"/>
    <property type="molecule type" value="Genomic_DNA"/>
</dbReference>
<dbReference type="SUPFAM" id="SSF100950">
    <property type="entry name" value="NagB/RpiA/CoA transferase-like"/>
    <property type="match status" value="1"/>
</dbReference>
<evidence type="ECO:0000313" key="3">
    <source>
        <dbReference type="EMBL" id="OMF58594.1"/>
    </source>
</evidence>